<comment type="caution">
    <text evidence="2">The sequence shown here is derived from an EMBL/GenBank/DDBJ whole genome shotgun (WGS) entry which is preliminary data.</text>
</comment>
<keyword evidence="2" id="KW-0548">Nucleotidyltransferase</keyword>
<gene>
    <name evidence="2" type="ORF">Tci_015396</name>
</gene>
<dbReference type="PANTHER" id="PTHR33067">
    <property type="entry name" value="RNA-DIRECTED DNA POLYMERASE-RELATED"/>
    <property type="match status" value="1"/>
</dbReference>
<name>A0A6L2K1Y0_TANCI</name>
<evidence type="ECO:0000256" key="1">
    <source>
        <dbReference type="SAM" id="MobiDB-lite"/>
    </source>
</evidence>
<protein>
    <submittedName>
        <fullName evidence="2">Reverse transcriptase domain-containing protein</fullName>
    </submittedName>
</protein>
<dbReference type="PANTHER" id="PTHR33067:SF9">
    <property type="entry name" value="RNA-DIRECTED DNA POLYMERASE"/>
    <property type="match status" value="1"/>
</dbReference>
<keyword evidence="2" id="KW-0808">Transferase</keyword>
<organism evidence="2">
    <name type="scientific">Tanacetum cinerariifolium</name>
    <name type="common">Dalmatian daisy</name>
    <name type="synonym">Chrysanthemum cinerariifolium</name>
    <dbReference type="NCBI Taxonomy" id="118510"/>
    <lineage>
        <taxon>Eukaryota</taxon>
        <taxon>Viridiplantae</taxon>
        <taxon>Streptophyta</taxon>
        <taxon>Embryophyta</taxon>
        <taxon>Tracheophyta</taxon>
        <taxon>Spermatophyta</taxon>
        <taxon>Magnoliopsida</taxon>
        <taxon>eudicotyledons</taxon>
        <taxon>Gunneridae</taxon>
        <taxon>Pentapetalae</taxon>
        <taxon>asterids</taxon>
        <taxon>campanulids</taxon>
        <taxon>Asterales</taxon>
        <taxon>Asteraceae</taxon>
        <taxon>Asteroideae</taxon>
        <taxon>Anthemideae</taxon>
        <taxon>Anthemidinae</taxon>
        <taxon>Tanacetum</taxon>
    </lineage>
</organism>
<dbReference type="EMBL" id="BKCJ010001706">
    <property type="protein sequence ID" value="GEU43418.1"/>
    <property type="molecule type" value="Genomic_DNA"/>
</dbReference>
<keyword evidence="2" id="KW-0695">RNA-directed DNA polymerase</keyword>
<feature type="region of interest" description="Disordered" evidence="1">
    <location>
        <begin position="521"/>
        <end position="544"/>
    </location>
</feature>
<proteinExistence type="predicted"/>
<accession>A0A6L2K1Y0</accession>
<dbReference type="GO" id="GO:0003964">
    <property type="term" value="F:RNA-directed DNA polymerase activity"/>
    <property type="evidence" value="ECO:0007669"/>
    <property type="project" value="UniProtKB-KW"/>
</dbReference>
<sequence>MRTRNSYFPSNSFVTISRRQNKRRAPNVVEPELRTIVEVAPMADNRTMEELLQAPTEGACPHHGFTELTQIDTFYNGLNENDQDSLNAAAGGNLLSKTTREALHIIENKSKFSYSRNKPNVFRMNKTSRENASKTIDRIDKLVDQISTLVEIVSKKVVNPATVKAIEESCVICGGNHAYYNCDATNSNQSSVCAATAYRSITRPKGVTKDVFVKVGKFHFPTDFVVVDFEADPRVPLILGKSFLRTGRALIDVYGEEITLWVNDEVVNFNLNQTTKYSSTYDDMSVSQIDVIDVAREEYTQEILGFSNNSLGGNPTSTSEPIIFDSSPSLTPFEGSDFILEEIKAYLKDESISSEIDHANCDPKGDICLIEKLLNDDPFQLPPMDLNQGEVVKAKSLIEEPPELELKDLPSHLEYAYLEGVDKLPVIIAKDLKDDEKEALLKVLKSHKWAIAWKITDIKGIDPRFSTHKILMEEDYKPAVQSQRRVNPKLHEMLFNNTMKWIKSFVPIDTELVKGSEKIVEGSEKAQEGSSKRAANKLEQEDAKRQRIKEENEFAKLKRCLEIIPEDDDVRIKATPLSSKSPTIVDYKIYKERRKSFFKIIRADGNSQNYLTFGKMFKNFNREDKARFKKTKPVDDMDNLLFQTLKTMFEHHLEDKIWKYQQGTTKVLNWKLFDSCGVYCVTTKNMVYYLLVEKMYPFIRNVLHQMWNSVFGYILLMKTKLLIKELEELEGNIKFRGGLLRLKDFMMIIKLLLLRLKNRSIVWVPQESWALLEDLSLYDNKSWNDPRDFAKPVKAIALPQDVPSTSDRCLIELKNQVQRLMEAHLASTQPPQAFVEYASSRTDKAGVPPSSNTKLVCTKEEDGDVMFIEIVPKDDNSRIKEPKAGEKEVEYFDIFPTRSELAYHKRKLKPWENTNGRVSNFTGRVKEMYFFVGNITYVVDFMIIEDIGSIIYPRLSQVVLGKHFVKISNMTHDPLEGIATFTNKNDEVAYNMPHKIEQYNSLSNLEKEHIKLVYLRNKEDKRRGVEYVMNKILGFYKECLELGPEYATVIEDEGKVITAKQKMMLLDSAAEGTLMLLSQVKTVNDKFCINSKKTQSFLLVVLDLIQVILNEDFPIPTRVVEGVLQPVAPTTAEQRLAQKNKLKARGTLLMALPDKHQLKFNSHKDAKTLMESIEKRFRGNTKTKKRNKADLEEQSLDDLFNSLKIYKTEAKKSSSICIASQNLAFVLSSHTNSTTDSVSAAASVSVVCAKLPAFPLPIVDSLSNAVIYSFFASQSTSPQLDNKRFLQKTGKSLGANRPTSMGFDMSKVECYNYHRKGHFARELEEEPANYALMAFSSNSSSDNEIVIVKVGLLVLFMICSNPVLSPTKPEQDLSHTTRPSAPIIEDWVSDFKDETKTKAPQFVPSFTQSSEQVKSPRHSVQLIETSIPAATLTPASPKYTNSGKRRNRKTC</sequence>
<dbReference type="InterPro" id="IPR021109">
    <property type="entry name" value="Peptidase_aspartic_dom_sf"/>
</dbReference>
<reference evidence="2" key="1">
    <citation type="journal article" date="2019" name="Sci. Rep.">
        <title>Draft genome of Tanacetum cinerariifolium, the natural source of mosquito coil.</title>
        <authorList>
            <person name="Yamashiro T."/>
            <person name="Shiraishi A."/>
            <person name="Satake H."/>
            <person name="Nakayama K."/>
        </authorList>
    </citation>
    <scope>NUCLEOTIDE SEQUENCE</scope>
</reference>
<evidence type="ECO:0000313" key="2">
    <source>
        <dbReference type="EMBL" id="GEU43418.1"/>
    </source>
</evidence>
<dbReference type="Gene3D" id="2.40.70.10">
    <property type="entry name" value="Acid Proteases"/>
    <property type="match status" value="1"/>
</dbReference>